<feature type="region of interest" description="Disordered" evidence="1">
    <location>
        <begin position="670"/>
        <end position="691"/>
    </location>
</feature>
<sequence length="1149" mass="122896">MALERERPGAPDAPGRSSSNSVSGTVHGPVAQIGVVRGDVNLMTGAPVRTRYRETVRRIAPPELVGREAELAELAAFCTSSPTPYRWWRAAAWSGKSALMATFALNPPPGVRVVSFFITARLAAQNDRHAFIDNVLEQLVTLLDQPLPPLLTESTREAHLLGLLTEAAEACRDRGEHLVLLVDGLDEDRGVTTGPDAHSVAALLPVDPPADLRVVVAGRPNPPIPTDVPDHHPLRAPDVVRPLAPSDAAVAVRADMERELKALLHGTPTTQELLGLVAAAGGGLTAADLAELTRSSEWDVDDHLNTVTGRSFSRRPGAASDAYVLGHEELHLKAIEVLGPTRLAAYRERLHRWADGYRDRRWPADTPDYLLRDYFALLGLTGDVVRMLACATDPDRHDRMLDRSGGDADALNEVLETRSLLMADDVPDLVAISRLAVHRDRLVGRNASLSPTLPGLWASLGRISRAVAVARSFDDAHARDLAHLSVVRALVRQGHVTQAVDLADAIGDVLLRTRALTALAPVGRGHDGVRSLLDRQDRAVRLIEVTTRRDRELRALVRAAARLGDIPRALALLDPITDDAVRALAVLPIVRAAITGGDLELALVVADQAAGTDSHVDAIARVATAFGESGDVSRARELLDRITALGPGHDQAPDGEARRSVRDLTAVVDGLDRPEEPEPSPPDDVRQGTDLAQARRRVESIADDVERARATLDLVRTAVAQGDLVTAGSLTDSLDDPARRGDALEALVPALISGGDRERAVAALHRAEVSARAHGHTARRDQVVVWVVGAVIAAGDLDQAEALARSVLGPRHRGHALNLVSRAARGAGDEARARRLVHDAVTAAHSITDIGRREQTLAAIAHTLASLHDLTAAEALADTMRSHHLRDSVLRSVARFSTPGEGHDQPRALPSPTADEDGPEPPPELVALIARGDFDSAEELAFSTTDWFTGTRAVEEVLTAAVTAGDLDRAEQVAIRAALNRRPLSAVGFAVDAMTAHGHADRARTLLHRVELAARSTGHLGSAATLRTVVGCLVGLADLDRAEEVARSIADPYYRHASLWGVVEGILRTGDVDRASAVADSIGDSEPPVAAGYLIPKLAPDSARRAVARGLFGRKWQRSVDVLSRMSPASLEALVRELTVIDERARRPV</sequence>
<evidence type="ECO:0000313" key="3">
    <source>
        <dbReference type="Proteomes" id="UP000316628"/>
    </source>
</evidence>
<name>A0A543JEJ8_9PSEU</name>
<evidence type="ECO:0000256" key="1">
    <source>
        <dbReference type="SAM" id="MobiDB-lite"/>
    </source>
</evidence>
<protein>
    <submittedName>
        <fullName evidence="2">Uncharacterized protein</fullName>
    </submittedName>
</protein>
<dbReference type="EMBL" id="VFPP01000001">
    <property type="protein sequence ID" value="TQM81232.1"/>
    <property type="molecule type" value="Genomic_DNA"/>
</dbReference>
<dbReference type="Gene3D" id="1.25.40.10">
    <property type="entry name" value="Tetratricopeptide repeat domain"/>
    <property type="match status" value="3"/>
</dbReference>
<keyword evidence="3" id="KW-1185">Reference proteome</keyword>
<dbReference type="OrthoDB" id="3261206at2"/>
<dbReference type="Proteomes" id="UP000316628">
    <property type="component" value="Unassembled WGS sequence"/>
</dbReference>
<evidence type="ECO:0000313" key="2">
    <source>
        <dbReference type="EMBL" id="TQM81232.1"/>
    </source>
</evidence>
<comment type="caution">
    <text evidence="2">The sequence shown here is derived from an EMBL/GenBank/DDBJ whole genome shotgun (WGS) entry which is preliminary data.</text>
</comment>
<gene>
    <name evidence="2" type="ORF">FHX81_3595</name>
</gene>
<organism evidence="2 3">
    <name type="scientific">Saccharothrix saharensis</name>
    <dbReference type="NCBI Taxonomy" id="571190"/>
    <lineage>
        <taxon>Bacteria</taxon>
        <taxon>Bacillati</taxon>
        <taxon>Actinomycetota</taxon>
        <taxon>Actinomycetes</taxon>
        <taxon>Pseudonocardiales</taxon>
        <taxon>Pseudonocardiaceae</taxon>
        <taxon>Saccharothrix</taxon>
    </lineage>
</organism>
<feature type="region of interest" description="Disordered" evidence="1">
    <location>
        <begin position="896"/>
        <end position="923"/>
    </location>
</feature>
<proteinExistence type="predicted"/>
<dbReference type="InterPro" id="IPR011990">
    <property type="entry name" value="TPR-like_helical_dom_sf"/>
</dbReference>
<accession>A0A543JEJ8</accession>
<feature type="region of interest" description="Disordered" evidence="1">
    <location>
        <begin position="1"/>
        <end position="26"/>
    </location>
</feature>
<reference evidence="2 3" key="1">
    <citation type="submission" date="2019-06" db="EMBL/GenBank/DDBJ databases">
        <title>Sequencing the genomes of 1000 actinobacteria strains.</title>
        <authorList>
            <person name="Klenk H.-P."/>
        </authorList>
    </citation>
    <scope>NUCLEOTIDE SEQUENCE [LARGE SCALE GENOMIC DNA]</scope>
    <source>
        <strain evidence="2 3">DSM 45456</strain>
    </source>
</reference>
<dbReference type="AlphaFoldDB" id="A0A543JEJ8"/>
<dbReference type="RefSeq" id="WP_141979220.1">
    <property type="nucleotide sequence ID" value="NZ_VFPP01000001.1"/>
</dbReference>